<evidence type="ECO:0000313" key="2">
    <source>
        <dbReference type="EMBL" id="PKQ27549.1"/>
    </source>
</evidence>
<sequence length="467" mass="50732">MKQTYDVIIVGAGPAGIFCALELTRNSDLEVLLLDKGEGLEHRNCPSPSGQCRNCQPCAVLSGWGGAGAFSDGKLTLSSKVGGWLTDLIPAKKVEKLIEKVDRTYLEFGAPERTFGNDEEKISEISRNAVKSDLILVPSRVRHIGTEVCPVVLGNMYEELKGKAEIQFKSMVESITVSDGAVTGIETRAGNSIDCKYLVVAPGRSGAEWFDGVAGELKLSRNNNMVDIGVRVEIPEVVMAPLTDELYEPKLIYYTKASEDRVRTFCMNPRGEVIKERYEEVLTVNGHSYLGKKTENTNFALLVDKRFTEPFHEPIAYGKYIAWLANLLGDGIIVQRLGDLMAGRRSNPRRMARGTVVPTLGEATPGDLSLVLPFRYLSGILETLSALDALTPGVFSRNTLLYGVEVKFYGSRLKVSSALESQVKNMFGAGDGVGITRGLVQASASGLLVADSILKRERKGSTTAPAS</sequence>
<protein>
    <submittedName>
        <fullName evidence="2">FAD-dependent oxidoreductase</fullName>
    </submittedName>
</protein>
<name>A0A2N3G495_9ACTN</name>
<accession>A0A2N3G495</accession>
<dbReference type="InterPro" id="IPR028348">
    <property type="entry name" value="FAD-binding_protein"/>
</dbReference>
<organism evidence="2 3">
    <name type="scientific">Candidatus Anoxymicrobium japonicum</name>
    <dbReference type="NCBI Taxonomy" id="2013648"/>
    <lineage>
        <taxon>Bacteria</taxon>
        <taxon>Bacillati</taxon>
        <taxon>Actinomycetota</taxon>
        <taxon>Candidatus Geothermincolia</taxon>
        <taxon>Candidatus Geothermincolales</taxon>
        <taxon>Candidatus Anoxymicrobiaceae</taxon>
        <taxon>Candidatus Anoxymicrobium</taxon>
    </lineage>
</organism>
<dbReference type="InterPro" id="IPR036188">
    <property type="entry name" value="FAD/NAD-bd_sf"/>
</dbReference>
<dbReference type="Pfam" id="PF21688">
    <property type="entry name" value="FAD-depend_C"/>
    <property type="match status" value="1"/>
</dbReference>
<evidence type="ECO:0000313" key="3">
    <source>
        <dbReference type="Proteomes" id="UP000233654"/>
    </source>
</evidence>
<dbReference type="AlphaFoldDB" id="A0A2N3G495"/>
<dbReference type="PANTHER" id="PTHR43106:SF1">
    <property type="entry name" value="DEHYDROGENASE-RELATED"/>
    <property type="match status" value="1"/>
</dbReference>
<proteinExistence type="predicted"/>
<dbReference type="PIRSF" id="PIRSF038984">
    <property type="entry name" value="FAD_binding_protein"/>
    <property type="match status" value="1"/>
</dbReference>
<dbReference type="Gene3D" id="3.50.50.60">
    <property type="entry name" value="FAD/NAD(P)-binding domain"/>
    <property type="match status" value="2"/>
</dbReference>
<dbReference type="SUPFAM" id="SSF51905">
    <property type="entry name" value="FAD/NAD(P)-binding domain"/>
    <property type="match status" value="1"/>
</dbReference>
<dbReference type="EMBL" id="PHEX01000080">
    <property type="protein sequence ID" value="PKQ27549.1"/>
    <property type="molecule type" value="Genomic_DNA"/>
</dbReference>
<feature type="domain" description="FAD-dependent protein C-terminal" evidence="1">
    <location>
        <begin position="255"/>
        <end position="406"/>
    </location>
</feature>
<gene>
    <name evidence="2" type="ORF">CVT63_07460</name>
</gene>
<dbReference type="InterPro" id="IPR049516">
    <property type="entry name" value="FAD-depend_C"/>
</dbReference>
<evidence type="ECO:0000259" key="1">
    <source>
        <dbReference type="Pfam" id="PF21688"/>
    </source>
</evidence>
<dbReference type="PANTHER" id="PTHR43106">
    <property type="entry name" value="DEHYDROGENASE-RELATED"/>
    <property type="match status" value="1"/>
</dbReference>
<dbReference type="Proteomes" id="UP000233654">
    <property type="component" value="Unassembled WGS sequence"/>
</dbReference>
<dbReference type="PRINTS" id="PR00368">
    <property type="entry name" value="FADPNR"/>
</dbReference>
<comment type="caution">
    <text evidence="2">The sequence shown here is derived from an EMBL/GenBank/DDBJ whole genome shotgun (WGS) entry which is preliminary data.</text>
</comment>
<reference evidence="2 3" key="1">
    <citation type="journal article" date="2017" name="ISME J.">
        <title>Potential for microbial H2 and metal transformations associated with novel bacteria and archaea in deep terrestrial subsurface sediments.</title>
        <authorList>
            <person name="Hernsdorf A.W."/>
            <person name="Amano Y."/>
            <person name="Miyakawa K."/>
            <person name="Ise K."/>
            <person name="Suzuki Y."/>
            <person name="Anantharaman K."/>
            <person name="Probst A."/>
            <person name="Burstein D."/>
            <person name="Thomas B.C."/>
            <person name="Banfield J.F."/>
        </authorList>
    </citation>
    <scope>NUCLEOTIDE SEQUENCE [LARGE SCALE GENOMIC DNA]</scope>
    <source>
        <strain evidence="2">HGW-Actinobacteria-3</strain>
    </source>
</reference>
<dbReference type="Pfam" id="PF13450">
    <property type="entry name" value="NAD_binding_8"/>
    <property type="match status" value="1"/>
</dbReference>